<protein>
    <recommendedName>
        <fullName evidence="6">NAD kinase</fullName>
    </recommendedName>
</protein>
<accession>A0A0F9KBJ2</accession>
<dbReference type="PANTHER" id="PTHR20275:SF0">
    <property type="entry name" value="NAD KINASE"/>
    <property type="match status" value="1"/>
</dbReference>
<keyword evidence="2" id="KW-0418">Kinase</keyword>
<dbReference type="InterPro" id="IPR002504">
    <property type="entry name" value="NADK"/>
</dbReference>
<dbReference type="HAMAP" id="MF_00361">
    <property type="entry name" value="NAD_kinase"/>
    <property type="match status" value="1"/>
</dbReference>
<dbReference type="AlphaFoldDB" id="A0A0F9KBJ2"/>
<name>A0A0F9KBJ2_9ZZZZ</name>
<gene>
    <name evidence="5" type="ORF">LCGC14_1351530</name>
</gene>
<dbReference type="GO" id="GO:0006741">
    <property type="term" value="P:NADP+ biosynthetic process"/>
    <property type="evidence" value="ECO:0007669"/>
    <property type="project" value="InterPro"/>
</dbReference>
<dbReference type="PANTHER" id="PTHR20275">
    <property type="entry name" value="NAD KINASE"/>
    <property type="match status" value="1"/>
</dbReference>
<dbReference type="Pfam" id="PF01513">
    <property type="entry name" value="NAD_kinase"/>
    <property type="match status" value="1"/>
</dbReference>
<evidence type="ECO:0000256" key="3">
    <source>
        <dbReference type="ARBA" id="ARBA00022857"/>
    </source>
</evidence>
<evidence type="ECO:0008006" key="6">
    <source>
        <dbReference type="Google" id="ProtNLM"/>
    </source>
</evidence>
<dbReference type="InterPro" id="IPR017437">
    <property type="entry name" value="ATP-NAD_kinase_PpnK-typ_C"/>
</dbReference>
<evidence type="ECO:0000256" key="2">
    <source>
        <dbReference type="ARBA" id="ARBA00022777"/>
    </source>
</evidence>
<evidence type="ECO:0000256" key="4">
    <source>
        <dbReference type="ARBA" id="ARBA00023027"/>
    </source>
</evidence>
<dbReference type="GO" id="GO:0019674">
    <property type="term" value="P:NAD+ metabolic process"/>
    <property type="evidence" value="ECO:0007669"/>
    <property type="project" value="InterPro"/>
</dbReference>
<evidence type="ECO:0000256" key="1">
    <source>
        <dbReference type="ARBA" id="ARBA00022679"/>
    </source>
</evidence>
<sequence length="283" mass="31252">MIVALFPNEEIKSSFDVAKKIADYLTKNDIKVVSEDKKAKVLNIPSISSVNEKKIKFLISLGGDGTILRLAHKYSDLDAAILGINLGNLGFMADIPGTDIFESLDDLIKKKYTIENRIIIEATSSKGEISFAANDVVFHRACNHSLIDISVSVDNKYLNTFSADGIIVATPNGSTAYSLSAGGPILYPSLDAFLITPICPHAITNRPIVITADTEIEIKYLSKFKTPIEVHSDGIVHFEMNTNETFKIKKSKKVFKLVKLERHNYFSTLRSKLNWAGKIGLET</sequence>
<dbReference type="Pfam" id="PF20143">
    <property type="entry name" value="NAD_kinase_C"/>
    <property type="match status" value="1"/>
</dbReference>
<organism evidence="5">
    <name type="scientific">marine sediment metagenome</name>
    <dbReference type="NCBI Taxonomy" id="412755"/>
    <lineage>
        <taxon>unclassified sequences</taxon>
        <taxon>metagenomes</taxon>
        <taxon>ecological metagenomes</taxon>
    </lineage>
</organism>
<comment type="caution">
    <text evidence="5">The sequence shown here is derived from an EMBL/GenBank/DDBJ whole genome shotgun (WGS) entry which is preliminary data.</text>
</comment>
<dbReference type="EMBL" id="LAZR01008356">
    <property type="protein sequence ID" value="KKM79278.1"/>
    <property type="molecule type" value="Genomic_DNA"/>
</dbReference>
<dbReference type="InterPro" id="IPR016064">
    <property type="entry name" value="NAD/diacylglycerol_kinase_sf"/>
</dbReference>
<reference evidence="5" key="1">
    <citation type="journal article" date="2015" name="Nature">
        <title>Complex archaea that bridge the gap between prokaryotes and eukaryotes.</title>
        <authorList>
            <person name="Spang A."/>
            <person name="Saw J.H."/>
            <person name="Jorgensen S.L."/>
            <person name="Zaremba-Niedzwiedzka K."/>
            <person name="Martijn J."/>
            <person name="Lind A.E."/>
            <person name="van Eijk R."/>
            <person name="Schleper C."/>
            <person name="Guy L."/>
            <person name="Ettema T.J."/>
        </authorList>
    </citation>
    <scope>NUCLEOTIDE SEQUENCE</scope>
</reference>
<proteinExistence type="inferred from homology"/>
<dbReference type="Gene3D" id="3.40.50.10330">
    <property type="entry name" value="Probable inorganic polyphosphate/atp-NAD kinase, domain 1"/>
    <property type="match status" value="1"/>
</dbReference>
<dbReference type="GO" id="GO:0003951">
    <property type="term" value="F:NAD+ kinase activity"/>
    <property type="evidence" value="ECO:0007669"/>
    <property type="project" value="InterPro"/>
</dbReference>
<keyword evidence="3" id="KW-0521">NADP</keyword>
<keyword evidence="4" id="KW-0520">NAD</keyword>
<dbReference type="InterPro" id="IPR017438">
    <property type="entry name" value="ATP-NAD_kinase_N"/>
</dbReference>
<evidence type="ECO:0000313" key="5">
    <source>
        <dbReference type="EMBL" id="KKM79278.1"/>
    </source>
</evidence>
<keyword evidence="1" id="KW-0808">Transferase</keyword>
<dbReference type="SUPFAM" id="SSF111331">
    <property type="entry name" value="NAD kinase/diacylglycerol kinase-like"/>
    <property type="match status" value="1"/>
</dbReference>
<dbReference type="Gene3D" id="2.60.200.30">
    <property type="entry name" value="Probable inorganic polyphosphate/atp-NAD kinase, domain 2"/>
    <property type="match status" value="1"/>
</dbReference>